<protein>
    <submittedName>
        <fullName evidence="1">Uncharacterized protein</fullName>
    </submittedName>
</protein>
<proteinExistence type="predicted"/>
<reference evidence="1" key="1">
    <citation type="submission" date="2019-03" db="EMBL/GenBank/DDBJ databases">
        <title>Long read genome sequence of the mycoparasitic Pythium oligandrum ATCC 38472 isolated from sugarbeet rhizosphere.</title>
        <authorList>
            <person name="Gaulin E."/>
        </authorList>
    </citation>
    <scope>NUCLEOTIDE SEQUENCE</scope>
    <source>
        <strain evidence="1">ATCC 38472_TT</strain>
    </source>
</reference>
<comment type="caution">
    <text evidence="1">The sequence shown here is derived from an EMBL/GenBank/DDBJ whole genome shotgun (WGS) entry which is preliminary data.</text>
</comment>
<gene>
    <name evidence="1" type="ORF">Poli38472_008242</name>
</gene>
<dbReference type="EMBL" id="SPLM01000037">
    <property type="protein sequence ID" value="TMW65600.1"/>
    <property type="molecule type" value="Genomic_DNA"/>
</dbReference>
<dbReference type="Proteomes" id="UP000794436">
    <property type="component" value="Unassembled WGS sequence"/>
</dbReference>
<organism evidence="1 2">
    <name type="scientific">Pythium oligandrum</name>
    <name type="common">Mycoparasitic fungus</name>
    <dbReference type="NCBI Taxonomy" id="41045"/>
    <lineage>
        <taxon>Eukaryota</taxon>
        <taxon>Sar</taxon>
        <taxon>Stramenopiles</taxon>
        <taxon>Oomycota</taxon>
        <taxon>Peronosporomycetes</taxon>
        <taxon>Pythiales</taxon>
        <taxon>Pythiaceae</taxon>
        <taxon>Pythium</taxon>
    </lineage>
</organism>
<evidence type="ECO:0000313" key="1">
    <source>
        <dbReference type="EMBL" id="TMW65600.1"/>
    </source>
</evidence>
<dbReference type="AlphaFoldDB" id="A0A8K1CN20"/>
<name>A0A8K1CN20_PYTOL</name>
<keyword evidence="2" id="KW-1185">Reference proteome</keyword>
<accession>A0A8K1CN20</accession>
<sequence>MFLHIEVLESRGSAVKIGTHAKDLIAVRVGEPMAWKSVAGMQMETIKSPIYVQPTGMHLKPKLGVKLKKLIEKREHVYMPDKYQLQLYIMEGADGDREPRWVGIIAIRMISLFAGYVVDRWFPVTATTGNPPGELRLRIVLRQTEHEARAVLRGEIDLKHVWNECCCCNQCDETLGRAPALVFLTQYDGKQATAEGASGVFLGVMSRLMTGTN</sequence>
<evidence type="ECO:0000313" key="2">
    <source>
        <dbReference type="Proteomes" id="UP000794436"/>
    </source>
</evidence>